<keyword evidence="1" id="KW-0802">TPR repeat</keyword>
<proteinExistence type="predicted"/>
<dbReference type="SUPFAM" id="SSF48452">
    <property type="entry name" value="TPR-like"/>
    <property type="match status" value="1"/>
</dbReference>
<evidence type="ECO:0008006" key="6">
    <source>
        <dbReference type="Google" id="ProtNLM"/>
    </source>
</evidence>
<dbReference type="RefSeq" id="WP_220229839.1">
    <property type="nucleotide sequence ID" value="NZ_JAICBX010000003.1"/>
</dbReference>
<reference evidence="4" key="1">
    <citation type="submission" date="2021-08" db="EMBL/GenBank/DDBJ databases">
        <title>Hoeflea bacterium WL0058 sp. nov., isolated from the sediment.</title>
        <authorList>
            <person name="Wang L."/>
            <person name="Zhang D."/>
        </authorList>
    </citation>
    <scope>NUCLEOTIDE SEQUENCE</scope>
    <source>
        <strain evidence="4">WL0058</strain>
    </source>
</reference>
<organism evidence="4 5">
    <name type="scientific">Flavimaribacter sediminis</name>
    <dbReference type="NCBI Taxonomy" id="2865987"/>
    <lineage>
        <taxon>Bacteria</taxon>
        <taxon>Pseudomonadati</taxon>
        <taxon>Pseudomonadota</taxon>
        <taxon>Alphaproteobacteria</taxon>
        <taxon>Hyphomicrobiales</taxon>
        <taxon>Rhizobiaceae</taxon>
        <taxon>Flavimaribacter</taxon>
    </lineage>
</organism>
<keyword evidence="3" id="KW-0732">Signal</keyword>
<dbReference type="EMBL" id="JAICBX010000003">
    <property type="protein sequence ID" value="MBW8639133.1"/>
    <property type="molecule type" value="Genomic_DNA"/>
</dbReference>
<sequence length="218" mass="24222">MPFTRLPITLSFLTAFVSLAGFAASDALAQSNDLQRQEQSTEEPAISPEDLPPAMGRTKADRLDSYFADLKRESDPAAARRIADRIWAAWRDSGSATADQLMEWADDAIEDQRLFTALDLLDQVTVLMPDYAEGWNRRATLHYLMSNHAKSMSDINRVLELEPRHFGALMGMGAILQTAGHDEAALNAYMKVLEVYPAMRNAQEKVGDISDELTGEET</sequence>
<evidence type="ECO:0000256" key="3">
    <source>
        <dbReference type="SAM" id="SignalP"/>
    </source>
</evidence>
<keyword evidence="5" id="KW-1185">Reference proteome</keyword>
<evidence type="ECO:0000256" key="2">
    <source>
        <dbReference type="SAM" id="MobiDB-lite"/>
    </source>
</evidence>
<evidence type="ECO:0000313" key="5">
    <source>
        <dbReference type="Proteomes" id="UP001196509"/>
    </source>
</evidence>
<feature type="signal peptide" evidence="3">
    <location>
        <begin position="1"/>
        <end position="29"/>
    </location>
</feature>
<evidence type="ECO:0000313" key="4">
    <source>
        <dbReference type="EMBL" id="MBW8639133.1"/>
    </source>
</evidence>
<feature type="region of interest" description="Disordered" evidence="2">
    <location>
        <begin position="33"/>
        <end position="57"/>
    </location>
</feature>
<protein>
    <recommendedName>
        <fullName evidence="6">Tetratricopeptide repeat protein</fullName>
    </recommendedName>
</protein>
<evidence type="ECO:0000256" key="1">
    <source>
        <dbReference type="PROSITE-ProRule" id="PRU00339"/>
    </source>
</evidence>
<feature type="chain" id="PRO_5042192685" description="Tetratricopeptide repeat protein" evidence="3">
    <location>
        <begin position="30"/>
        <end position="218"/>
    </location>
</feature>
<dbReference type="Gene3D" id="1.25.40.10">
    <property type="entry name" value="Tetratricopeptide repeat domain"/>
    <property type="match status" value="1"/>
</dbReference>
<name>A0AAE2ZRH8_9HYPH</name>
<comment type="caution">
    <text evidence="4">The sequence shown here is derived from an EMBL/GenBank/DDBJ whole genome shotgun (WGS) entry which is preliminary data.</text>
</comment>
<dbReference type="SMART" id="SM00028">
    <property type="entry name" value="TPR"/>
    <property type="match status" value="2"/>
</dbReference>
<dbReference type="PROSITE" id="PS50005">
    <property type="entry name" value="TPR"/>
    <property type="match status" value="1"/>
</dbReference>
<accession>A0AAE2ZRH8</accession>
<dbReference type="InterPro" id="IPR011990">
    <property type="entry name" value="TPR-like_helical_dom_sf"/>
</dbReference>
<feature type="repeat" description="TPR" evidence="1">
    <location>
        <begin position="132"/>
        <end position="165"/>
    </location>
</feature>
<gene>
    <name evidence="4" type="ORF">K1W69_18195</name>
</gene>
<dbReference type="InterPro" id="IPR019734">
    <property type="entry name" value="TPR_rpt"/>
</dbReference>
<dbReference type="Proteomes" id="UP001196509">
    <property type="component" value="Unassembled WGS sequence"/>
</dbReference>
<dbReference type="AlphaFoldDB" id="A0AAE2ZRH8"/>